<dbReference type="NCBIfam" id="TIGR03505">
    <property type="entry name" value="FimV_core"/>
    <property type="match status" value="1"/>
</dbReference>
<feature type="compositionally biased region" description="Acidic residues" evidence="2">
    <location>
        <begin position="394"/>
        <end position="405"/>
    </location>
</feature>
<dbReference type="Gene3D" id="1.20.58.2200">
    <property type="match status" value="1"/>
</dbReference>
<feature type="region of interest" description="Disordered" evidence="2">
    <location>
        <begin position="589"/>
        <end position="608"/>
    </location>
</feature>
<dbReference type="InterPro" id="IPR038440">
    <property type="entry name" value="FimV_C_sf"/>
</dbReference>
<sequence>MNFRTPYLVGLIASVLLVLVSSSVEQTVFAAESLKITGPDGEVRQSINQYGPTRSSDTFWSIAQKVQPDPSVSIYQVMGAIYDANPHAFSNPNYNSLEKGMILLIPSKEFMLAIPKSLAKQRAERNDAGWKKLTTKPVATVKPTVPKANIPNTEQAVTPVTPASIPAENDKTNAVENSQMLSDLATAQDKNLQLTDELGRAQDELTVSGNDIELLTEKVDGLEEEIAILQEQLQASRLKNESLSADVEALKERLAEMEASSLTEVAPIEEEGIKWKELMSSPLTLILGAAIPSAIALMFLWLFLRRRRNEGELENSAVEDAPEPTADDEDKTEADVDNMAVHLDTEEDDDSLDSLMNVDSSELQPEVEMDIDSEQMDMASDMFVDPGEEKASEESELEVEDEGQSLDELWAEAMGEQDGDEEDLDSLLDGIGVDDAEIPKAEDKPEEEVDTSEDEPVELDSLLTDINEVDVVNETKSTQEVDEELDSLLEGIGEPAADSESGDEEVDEADLDSLLAEFDLPAEAEADTSEKIEDEVNEADPDSLLAEFDLPAEDNASEDVATEPEVDATEKVEDEVNESDLDDLLAEFDLPADDNSNEEVEADSENDALVNVEEEVDDADLDSLLAGFDEPVDGAEDSSEVSDLSEEIAAELEGGSSDKAEDPVDDADLDSLLAGFDEPVDGVEDSSEVSDLSEEIAAALEDESSDKPEEPVDDADLDSLLAGFDELADGSEDSPEENDLSEEIAVELEADIDGLETAYEAEEQADDADLDSLLAGFDEPEGISENSLDENHPSEEIAVEPELGTDTVDKLEEQVEETDLDSLDLSDKVENQADDVELDELDDPVVGSEDSSEASSEENDLSEELAAELETDVDDLDISDMAEEADFDSLLFEGEPESKDPEESIAVLDSVENIDLDFTEEEGRESSSKDEALDALLADLESAEKESSTSSKSIKEDSFFGDLKSNKHNSDDSLEWDGELDNLTEDIELPPADPVDVIEGSEDLTDEDVDLGLSIADDGKLTVDEALAALDAQENAVAPANEVNEHDLTNFQKDNGFIDIDRLLNEADEEEVEIDQYKELDVDMGELDSLMGNASMVDVDDEENSVNAKLDLARAYIEIDDNDSANALLQEVKLDGNDKQKQEAEGLINSLT</sequence>
<feature type="compositionally biased region" description="Acidic residues" evidence="2">
    <location>
        <begin position="814"/>
        <end position="824"/>
    </location>
</feature>
<dbReference type="Proteomes" id="UP000318126">
    <property type="component" value="Unassembled WGS sequence"/>
</dbReference>
<feature type="compositionally biased region" description="Acidic residues" evidence="2">
    <location>
        <begin position="832"/>
        <end position="843"/>
    </location>
</feature>
<dbReference type="AlphaFoldDB" id="A0A553JKE9"/>
<dbReference type="RefSeq" id="WP_144041640.1">
    <property type="nucleotide sequence ID" value="NZ_BMPL01000023.1"/>
</dbReference>
<dbReference type="EMBL" id="VKGK01000025">
    <property type="protein sequence ID" value="TRY12923.1"/>
    <property type="molecule type" value="Genomic_DNA"/>
</dbReference>
<proteinExistence type="predicted"/>
<keyword evidence="4" id="KW-1185">Reference proteome</keyword>
<accession>A0A553JKE9</accession>
<feature type="compositionally biased region" description="Acidic residues" evidence="2">
    <location>
        <begin position="912"/>
        <end position="923"/>
    </location>
</feature>
<comment type="caution">
    <text evidence="3">The sequence shown here is derived from an EMBL/GenBank/DDBJ whole genome shotgun (WGS) entry which is preliminary data.</text>
</comment>
<feature type="compositionally biased region" description="Acidic residues" evidence="2">
    <location>
        <begin position="520"/>
        <end position="541"/>
    </location>
</feature>
<dbReference type="InterPro" id="IPR020012">
    <property type="entry name" value="LysM_FimV"/>
</dbReference>
<evidence type="ECO:0000313" key="4">
    <source>
        <dbReference type="Proteomes" id="UP000318126"/>
    </source>
</evidence>
<evidence type="ECO:0000256" key="1">
    <source>
        <dbReference type="SAM" id="Coils"/>
    </source>
</evidence>
<feature type="compositionally biased region" description="Acidic residues" evidence="2">
    <location>
        <begin position="444"/>
        <end position="458"/>
    </location>
</feature>
<dbReference type="InterPro" id="IPR020011">
    <property type="entry name" value="FimV_C"/>
</dbReference>
<evidence type="ECO:0008006" key="5">
    <source>
        <dbReference type="Google" id="ProtNLM"/>
    </source>
</evidence>
<feature type="region of interest" description="Disordered" evidence="2">
    <location>
        <begin position="763"/>
        <end position="994"/>
    </location>
</feature>
<dbReference type="NCBIfam" id="TIGR03504">
    <property type="entry name" value="FimV_Cterm"/>
    <property type="match status" value="1"/>
</dbReference>
<evidence type="ECO:0000256" key="2">
    <source>
        <dbReference type="SAM" id="MobiDB-lite"/>
    </source>
</evidence>
<feature type="region of interest" description="Disordered" evidence="2">
    <location>
        <begin position="386"/>
        <end position="460"/>
    </location>
</feature>
<feature type="compositionally biased region" description="Acidic residues" evidence="2">
    <location>
        <begin position="850"/>
        <end position="887"/>
    </location>
</feature>
<feature type="coiled-coil region" evidence="1">
    <location>
        <begin position="184"/>
        <end position="260"/>
    </location>
</feature>
<feature type="compositionally biased region" description="Basic and acidic residues" evidence="2">
    <location>
        <begin position="942"/>
        <end position="971"/>
    </location>
</feature>
<feature type="compositionally biased region" description="Acidic residues" evidence="2">
    <location>
        <begin position="972"/>
        <end position="988"/>
    </location>
</feature>
<keyword evidence="1" id="KW-0175">Coiled coil</keyword>
<feature type="region of interest" description="Disordered" evidence="2">
    <location>
        <begin position="699"/>
        <end position="742"/>
    </location>
</feature>
<feature type="compositionally biased region" description="Acidic residues" evidence="2">
    <location>
        <begin position="415"/>
        <end position="436"/>
    </location>
</feature>
<feature type="compositionally biased region" description="Acidic residues" evidence="2">
    <location>
        <begin position="320"/>
        <end position="335"/>
    </location>
</feature>
<reference evidence="4" key="1">
    <citation type="submission" date="2019-07" db="EMBL/GenBank/DDBJ databases">
        <title>Shewanella sp. YLB-08 draft genomic sequence.</title>
        <authorList>
            <person name="Yu L."/>
        </authorList>
    </citation>
    <scope>NUCLEOTIDE SEQUENCE [LARGE SCALE GENOMIC DNA]</scope>
    <source>
        <strain evidence="4">JCM 20706</strain>
    </source>
</reference>
<feature type="compositionally biased region" description="Acidic residues" evidence="2">
    <location>
        <begin position="550"/>
        <end position="578"/>
    </location>
</feature>
<protein>
    <recommendedName>
        <fullName evidence="5">Pilus assembly protein FimV</fullName>
    </recommendedName>
</protein>
<name>A0A553JKE9_SHEHA</name>
<evidence type="ECO:0000313" key="3">
    <source>
        <dbReference type="EMBL" id="TRY12923.1"/>
    </source>
</evidence>
<gene>
    <name evidence="3" type="ORF">FN961_18410</name>
</gene>
<feature type="region of interest" description="Disordered" evidence="2">
    <location>
        <begin position="490"/>
        <end position="578"/>
    </location>
</feature>
<feature type="compositionally biased region" description="Acidic residues" evidence="2">
    <location>
        <begin position="500"/>
        <end position="511"/>
    </location>
</feature>
<feature type="region of interest" description="Disordered" evidence="2">
    <location>
        <begin position="312"/>
        <end position="335"/>
    </location>
</feature>
<feature type="compositionally biased region" description="Acidic residues" evidence="2">
    <location>
        <begin position="726"/>
        <end position="742"/>
    </location>
</feature>
<organism evidence="3 4">
    <name type="scientific">Shewanella hanedai</name>
    <name type="common">Alteromonas hanedai</name>
    <dbReference type="NCBI Taxonomy" id="25"/>
    <lineage>
        <taxon>Bacteria</taxon>
        <taxon>Pseudomonadati</taxon>
        <taxon>Pseudomonadota</taxon>
        <taxon>Gammaproteobacteria</taxon>
        <taxon>Alteromonadales</taxon>
        <taxon>Shewanellaceae</taxon>
        <taxon>Shewanella</taxon>
    </lineage>
</organism>
<dbReference type="OrthoDB" id="5298707at2"/>